<gene>
    <name evidence="1" type="ORF">DMN91_012195</name>
</gene>
<accession>A0A3L8D4Y2</accession>
<dbReference type="Proteomes" id="UP000279307">
    <property type="component" value="Chromosome 13"/>
</dbReference>
<name>A0A3L8D4Y2_OOCBI</name>
<comment type="caution">
    <text evidence="1">The sequence shown here is derived from an EMBL/GenBank/DDBJ whole genome shotgun (WGS) entry which is preliminary data.</text>
</comment>
<organism evidence="1">
    <name type="scientific">Ooceraea biroi</name>
    <name type="common">Clonal raider ant</name>
    <name type="synonym">Cerapachys biroi</name>
    <dbReference type="NCBI Taxonomy" id="2015173"/>
    <lineage>
        <taxon>Eukaryota</taxon>
        <taxon>Metazoa</taxon>
        <taxon>Ecdysozoa</taxon>
        <taxon>Arthropoda</taxon>
        <taxon>Hexapoda</taxon>
        <taxon>Insecta</taxon>
        <taxon>Pterygota</taxon>
        <taxon>Neoptera</taxon>
        <taxon>Endopterygota</taxon>
        <taxon>Hymenoptera</taxon>
        <taxon>Apocrita</taxon>
        <taxon>Aculeata</taxon>
        <taxon>Formicoidea</taxon>
        <taxon>Formicidae</taxon>
        <taxon>Dorylinae</taxon>
        <taxon>Ooceraea</taxon>
    </lineage>
</organism>
<dbReference type="AlphaFoldDB" id="A0A3L8D4Y2"/>
<evidence type="ECO:0008006" key="2">
    <source>
        <dbReference type="Google" id="ProtNLM"/>
    </source>
</evidence>
<protein>
    <recommendedName>
        <fullName evidence="2">RNA-directed DNA polymerase from mobile element jockey</fullName>
    </recommendedName>
</protein>
<reference evidence="1" key="2">
    <citation type="submission" date="2018-07" db="EMBL/GenBank/DDBJ databases">
        <authorList>
            <person name="Mckenzie S.K."/>
            <person name="Kronauer D.J.C."/>
        </authorList>
    </citation>
    <scope>NUCLEOTIDE SEQUENCE</scope>
    <source>
        <strain evidence="1">Clonal line C1</strain>
    </source>
</reference>
<evidence type="ECO:0000313" key="1">
    <source>
        <dbReference type="EMBL" id="RLU15201.1"/>
    </source>
</evidence>
<dbReference type="PANTHER" id="PTHR33332">
    <property type="entry name" value="REVERSE TRANSCRIPTASE DOMAIN-CONTAINING PROTEIN"/>
    <property type="match status" value="1"/>
</dbReference>
<dbReference type="PRINTS" id="PR01345">
    <property type="entry name" value="CERVTRCPTASE"/>
</dbReference>
<feature type="non-terminal residue" evidence="1">
    <location>
        <position position="1"/>
    </location>
</feature>
<reference evidence="1" key="1">
    <citation type="journal article" date="2018" name="Genome Res.">
        <title>The genomic architecture and molecular evolution of ant odorant receptors.</title>
        <authorList>
            <person name="McKenzie S.K."/>
            <person name="Kronauer D.J.C."/>
        </authorList>
    </citation>
    <scope>NUCLEOTIDE SEQUENCE [LARGE SCALE GENOMIC DNA]</scope>
    <source>
        <strain evidence="1">Clonal line C1</strain>
    </source>
</reference>
<dbReference type="EMBL" id="QOIP01000013">
    <property type="protein sequence ID" value="RLU15201.1"/>
    <property type="molecule type" value="Genomic_DNA"/>
</dbReference>
<sequence length="207" mass="23854">SAKTTTPEIRLSGTTLIKVDSIRDLGVTFCSDLSFKKHIETITNNALGRLGFVNRACKFFSNVGTLRLLYCSLVRPLLEYASIVWAPYLVYQCDMIERIQHRFLRRVSFRLLRPMNFFDHDYDYLHRELGLLSLRDRRTQADLVFVRNIISGRIDCPDLLECIGLHVPELLFPVLRFKVGDNNGCIFVLTTIVGLNILDYPCSEFTN</sequence>
<proteinExistence type="predicted"/>